<feature type="transmembrane region" description="Helical" evidence="9">
    <location>
        <begin position="453"/>
        <end position="472"/>
    </location>
</feature>
<dbReference type="PANTHER" id="PTHR24186:SF50">
    <property type="entry name" value="ANKYRIN REPEAT-CONTAINING PROTEIN ITN1-LIKE ISOFORM X1"/>
    <property type="match status" value="1"/>
</dbReference>
<dbReference type="SMART" id="SM00248">
    <property type="entry name" value="ANK"/>
    <property type="match status" value="6"/>
</dbReference>
<dbReference type="InterPro" id="IPR026961">
    <property type="entry name" value="PGG_dom"/>
</dbReference>
<dbReference type="Proteomes" id="UP000604825">
    <property type="component" value="Unassembled WGS sequence"/>
</dbReference>
<sequence length="484" mass="52911">METEARGGMDTALYKAATQGNVGSLRKLVEKDVKILNSKTPQYNTALHLAALHGHAEFAREVLAVSEELIVARNADGDTALHLAAKTGRLKVAELLVGLARAWPDEPPDNNDQQGGQQPAARGGAAPQDRRGAGAAGRRLQPRLRPQREDGVPAAHGRPRGPHPCRPQGIRFRLGRAGGVPAICRRQRHGSAPGRARRTHHRNKDGQSPLHVAAQYGSTDAVKALLRHCSDVAEMVDINGRNAFHASVISGKANALRCLLRRVRPSELLNCADKNGHTPLHLAAKINHVECGQLLLNDRRVDPCVRDGDGLTARCLVEKRMRTGVTDTYQMHFWNQLKQESKTGKGQLLPPSSIRSKRRPLDDKDFDKVVDAYFLAATLIATVTFASTFTMPGGYDQAKGIALHGHNSAFKIFVVSNSVAMCSSIVVIFLLIWARQETAILRLHYLVWSQKLTIVACLAMLLSLMTAVYITVAPRQRRGLPMLS</sequence>
<evidence type="ECO:0000259" key="10">
    <source>
        <dbReference type="Pfam" id="PF13962"/>
    </source>
</evidence>
<keyword evidence="5 7" id="KW-0040">ANK repeat</keyword>
<evidence type="ECO:0000256" key="5">
    <source>
        <dbReference type="ARBA" id="ARBA00023043"/>
    </source>
</evidence>
<gene>
    <name evidence="11" type="ORF">NCGR_LOCUS36948</name>
</gene>
<evidence type="ECO:0000256" key="2">
    <source>
        <dbReference type="ARBA" id="ARBA00022692"/>
    </source>
</evidence>
<feature type="transmembrane region" description="Helical" evidence="9">
    <location>
        <begin position="412"/>
        <end position="433"/>
    </location>
</feature>
<dbReference type="AlphaFoldDB" id="A0A811QB35"/>
<dbReference type="Pfam" id="PF12796">
    <property type="entry name" value="Ank_2"/>
    <property type="match status" value="2"/>
</dbReference>
<dbReference type="InterPro" id="IPR002110">
    <property type="entry name" value="Ankyrin_rpt"/>
</dbReference>
<name>A0A811QB35_9POAL</name>
<dbReference type="Pfam" id="PF13962">
    <property type="entry name" value="PGG"/>
    <property type="match status" value="1"/>
</dbReference>
<dbReference type="PANTHER" id="PTHR24186">
    <property type="entry name" value="PROTEIN PHOSPHATASE 1 REGULATORY SUBUNIT"/>
    <property type="match status" value="1"/>
</dbReference>
<evidence type="ECO:0000256" key="7">
    <source>
        <dbReference type="PROSITE-ProRule" id="PRU00023"/>
    </source>
</evidence>
<evidence type="ECO:0000313" key="12">
    <source>
        <dbReference type="Proteomes" id="UP000604825"/>
    </source>
</evidence>
<feature type="region of interest" description="Disordered" evidence="8">
    <location>
        <begin position="103"/>
        <end position="171"/>
    </location>
</feature>
<feature type="domain" description="PGG" evidence="10">
    <location>
        <begin position="365"/>
        <end position="470"/>
    </location>
</feature>
<keyword evidence="2 9" id="KW-0812">Transmembrane</keyword>
<dbReference type="PROSITE" id="PS50088">
    <property type="entry name" value="ANK_REPEAT"/>
    <property type="match status" value="3"/>
</dbReference>
<keyword evidence="6 9" id="KW-0472">Membrane</keyword>
<reference evidence="11" key="1">
    <citation type="submission" date="2020-10" db="EMBL/GenBank/DDBJ databases">
        <authorList>
            <person name="Han B."/>
            <person name="Lu T."/>
            <person name="Zhao Q."/>
            <person name="Huang X."/>
            <person name="Zhao Y."/>
        </authorList>
    </citation>
    <scope>NUCLEOTIDE SEQUENCE</scope>
</reference>
<dbReference type="GO" id="GO:0005886">
    <property type="term" value="C:plasma membrane"/>
    <property type="evidence" value="ECO:0007669"/>
    <property type="project" value="TreeGrafter"/>
</dbReference>
<protein>
    <recommendedName>
        <fullName evidence="10">PGG domain-containing protein</fullName>
    </recommendedName>
</protein>
<keyword evidence="4 9" id="KW-1133">Transmembrane helix</keyword>
<organism evidence="11 12">
    <name type="scientific">Miscanthus lutarioriparius</name>
    <dbReference type="NCBI Taxonomy" id="422564"/>
    <lineage>
        <taxon>Eukaryota</taxon>
        <taxon>Viridiplantae</taxon>
        <taxon>Streptophyta</taxon>
        <taxon>Embryophyta</taxon>
        <taxon>Tracheophyta</taxon>
        <taxon>Spermatophyta</taxon>
        <taxon>Magnoliopsida</taxon>
        <taxon>Liliopsida</taxon>
        <taxon>Poales</taxon>
        <taxon>Poaceae</taxon>
        <taxon>PACMAD clade</taxon>
        <taxon>Panicoideae</taxon>
        <taxon>Andropogonodae</taxon>
        <taxon>Andropogoneae</taxon>
        <taxon>Saccharinae</taxon>
        <taxon>Miscanthus</taxon>
    </lineage>
</organism>
<comment type="caution">
    <text evidence="11">The sequence shown here is derived from an EMBL/GenBank/DDBJ whole genome shotgun (WGS) entry which is preliminary data.</text>
</comment>
<comment type="subcellular location">
    <subcellularLocation>
        <location evidence="1">Membrane</location>
        <topology evidence="1">Multi-pass membrane protein</topology>
    </subcellularLocation>
</comment>
<feature type="repeat" description="ANK" evidence="7">
    <location>
        <begin position="275"/>
        <end position="297"/>
    </location>
</feature>
<dbReference type="Pfam" id="PF00023">
    <property type="entry name" value="Ank"/>
    <property type="match status" value="1"/>
</dbReference>
<dbReference type="OrthoDB" id="10040922at2759"/>
<feature type="compositionally biased region" description="Low complexity" evidence="8">
    <location>
        <begin position="112"/>
        <end position="127"/>
    </location>
</feature>
<feature type="compositionally biased region" description="Basic residues" evidence="8">
    <location>
        <begin position="188"/>
        <end position="203"/>
    </location>
</feature>
<feature type="transmembrane region" description="Helical" evidence="9">
    <location>
        <begin position="372"/>
        <end position="391"/>
    </location>
</feature>
<dbReference type="InterPro" id="IPR036770">
    <property type="entry name" value="Ankyrin_rpt-contain_sf"/>
</dbReference>
<evidence type="ECO:0000256" key="8">
    <source>
        <dbReference type="SAM" id="MobiDB-lite"/>
    </source>
</evidence>
<dbReference type="PROSITE" id="PS50297">
    <property type="entry name" value="ANK_REP_REGION"/>
    <property type="match status" value="3"/>
</dbReference>
<accession>A0A811QB35</accession>
<evidence type="ECO:0000256" key="1">
    <source>
        <dbReference type="ARBA" id="ARBA00004141"/>
    </source>
</evidence>
<dbReference type="Gene3D" id="1.25.40.20">
    <property type="entry name" value="Ankyrin repeat-containing domain"/>
    <property type="match status" value="2"/>
</dbReference>
<evidence type="ECO:0000256" key="4">
    <source>
        <dbReference type="ARBA" id="ARBA00022989"/>
    </source>
</evidence>
<keyword evidence="3" id="KW-0677">Repeat</keyword>
<dbReference type="EMBL" id="CAJGYO010000009">
    <property type="protein sequence ID" value="CAD6253318.1"/>
    <property type="molecule type" value="Genomic_DNA"/>
</dbReference>
<feature type="repeat" description="ANK" evidence="7">
    <location>
        <begin position="205"/>
        <end position="237"/>
    </location>
</feature>
<feature type="region of interest" description="Disordered" evidence="8">
    <location>
        <begin position="188"/>
        <end position="207"/>
    </location>
</feature>
<keyword evidence="12" id="KW-1185">Reference proteome</keyword>
<evidence type="ECO:0000313" key="11">
    <source>
        <dbReference type="EMBL" id="CAD6253318.1"/>
    </source>
</evidence>
<evidence type="ECO:0000256" key="3">
    <source>
        <dbReference type="ARBA" id="ARBA00022737"/>
    </source>
</evidence>
<dbReference type="SUPFAM" id="SSF48403">
    <property type="entry name" value="Ankyrin repeat"/>
    <property type="match status" value="1"/>
</dbReference>
<proteinExistence type="predicted"/>
<evidence type="ECO:0000256" key="9">
    <source>
        <dbReference type="SAM" id="Phobius"/>
    </source>
</evidence>
<evidence type="ECO:0000256" key="6">
    <source>
        <dbReference type="ARBA" id="ARBA00023136"/>
    </source>
</evidence>
<feature type="repeat" description="ANK" evidence="7">
    <location>
        <begin position="76"/>
        <end position="97"/>
    </location>
</feature>